<keyword evidence="1" id="KW-0547">Nucleotide-binding</keyword>
<reference evidence="1 2" key="1">
    <citation type="submission" date="2024-09" db="EMBL/GenBank/DDBJ databases">
        <authorList>
            <person name="Lee S.D."/>
        </authorList>
    </citation>
    <scope>NUCLEOTIDE SEQUENCE [LARGE SCALE GENOMIC DNA]</scope>
    <source>
        <strain evidence="1 2">N1-5</strain>
    </source>
</reference>
<sequence length="194" mass="20777">MGLSPALATDPDVVNCALAPRLESVRTAREFTKLTLNRWGLGDLFDDIALVTSELVTNALRHALAAASVPEQRTSAWGKRGAGSPGPITQKFGDAPQAPTPLIRLSLVRRAPQVVCAVSDPSSSGPVTREPDWVAESGRGLHLVDSFSQSWGWHPVAAGKVVWALFELDEAAALQEGALQDIGETQTERRYQGE</sequence>
<dbReference type="GO" id="GO:0005524">
    <property type="term" value="F:ATP binding"/>
    <property type="evidence" value="ECO:0007669"/>
    <property type="project" value="UniProtKB-KW"/>
</dbReference>
<proteinExistence type="predicted"/>
<dbReference type="InterPro" id="IPR050267">
    <property type="entry name" value="Anti-sigma-factor_SerPK"/>
</dbReference>
<name>A0ABV6UQ75_9ACTN</name>
<dbReference type="PANTHER" id="PTHR35526:SF3">
    <property type="entry name" value="ANTI-SIGMA-F FACTOR RSBW"/>
    <property type="match status" value="1"/>
</dbReference>
<evidence type="ECO:0000313" key="1">
    <source>
        <dbReference type="EMBL" id="MFC1403622.1"/>
    </source>
</evidence>
<dbReference type="Gene3D" id="3.30.565.10">
    <property type="entry name" value="Histidine kinase-like ATPase, C-terminal domain"/>
    <property type="match status" value="1"/>
</dbReference>
<dbReference type="Proteomes" id="UP001592528">
    <property type="component" value="Unassembled WGS sequence"/>
</dbReference>
<comment type="caution">
    <text evidence="1">The sequence shown here is derived from an EMBL/GenBank/DDBJ whole genome shotgun (WGS) entry which is preliminary data.</text>
</comment>
<accession>A0ABV6UQ75</accession>
<gene>
    <name evidence="1" type="ORF">ACEZDJ_20240</name>
</gene>
<dbReference type="CDD" id="cd16936">
    <property type="entry name" value="HATPase_RsbW-like"/>
    <property type="match status" value="1"/>
</dbReference>
<organism evidence="1 2">
    <name type="scientific">Streptacidiphilus cavernicola</name>
    <dbReference type="NCBI Taxonomy" id="3342716"/>
    <lineage>
        <taxon>Bacteria</taxon>
        <taxon>Bacillati</taxon>
        <taxon>Actinomycetota</taxon>
        <taxon>Actinomycetes</taxon>
        <taxon>Kitasatosporales</taxon>
        <taxon>Streptomycetaceae</taxon>
        <taxon>Streptacidiphilus</taxon>
    </lineage>
</organism>
<keyword evidence="2" id="KW-1185">Reference proteome</keyword>
<protein>
    <submittedName>
        <fullName evidence="1">ATP-binding protein</fullName>
    </submittedName>
</protein>
<dbReference type="PANTHER" id="PTHR35526">
    <property type="entry name" value="ANTI-SIGMA-F FACTOR RSBW-RELATED"/>
    <property type="match status" value="1"/>
</dbReference>
<dbReference type="RefSeq" id="WP_232241956.1">
    <property type="nucleotide sequence ID" value="NZ_JBHEZZ010000011.1"/>
</dbReference>
<dbReference type="InterPro" id="IPR036890">
    <property type="entry name" value="HATPase_C_sf"/>
</dbReference>
<evidence type="ECO:0000313" key="2">
    <source>
        <dbReference type="Proteomes" id="UP001592528"/>
    </source>
</evidence>
<dbReference type="EMBL" id="JBHEZZ010000011">
    <property type="protein sequence ID" value="MFC1403622.1"/>
    <property type="molecule type" value="Genomic_DNA"/>
</dbReference>
<keyword evidence="1" id="KW-0067">ATP-binding</keyword>